<evidence type="ECO:0000259" key="1">
    <source>
        <dbReference type="SMART" id="SM01008"/>
    </source>
</evidence>
<dbReference type="InterPro" id="IPR008274">
    <property type="entry name" value="AldOxase/xan_DH_MoCoBD1"/>
</dbReference>
<feature type="domain" description="Aldehyde oxidase/xanthine dehydrogenase a/b hammerhead" evidence="1">
    <location>
        <begin position="19"/>
        <end position="132"/>
    </location>
</feature>
<name>A0A0P6XH49_9CHLR</name>
<dbReference type="SMART" id="SM01008">
    <property type="entry name" value="Ald_Xan_dh_C"/>
    <property type="match status" value="1"/>
</dbReference>
<dbReference type="Proteomes" id="UP000050430">
    <property type="component" value="Unassembled WGS sequence"/>
</dbReference>
<protein>
    <submittedName>
        <fullName evidence="2">Aldehyde oxidase</fullName>
    </submittedName>
</protein>
<proteinExistence type="predicted"/>
<dbReference type="Gene3D" id="3.90.1170.50">
    <property type="entry name" value="Aldehyde oxidase/xanthine dehydrogenase, a/b hammerhead"/>
    <property type="match status" value="1"/>
</dbReference>
<dbReference type="EMBL" id="LGCK01000002">
    <property type="protein sequence ID" value="KPL74685.1"/>
    <property type="molecule type" value="Genomic_DNA"/>
</dbReference>
<accession>A0A0P6XH49</accession>
<dbReference type="PANTHER" id="PTHR11908">
    <property type="entry name" value="XANTHINE DEHYDROGENASE"/>
    <property type="match status" value="1"/>
</dbReference>
<evidence type="ECO:0000313" key="3">
    <source>
        <dbReference type="Proteomes" id="UP000050430"/>
    </source>
</evidence>
<dbReference type="Pfam" id="PF01315">
    <property type="entry name" value="Ald_Xan_dh_C"/>
    <property type="match status" value="1"/>
</dbReference>
<dbReference type="PANTHER" id="PTHR11908:SF157">
    <property type="entry name" value="XANTHINE DEHYDROGENASE SUBUNIT D-RELATED"/>
    <property type="match status" value="1"/>
</dbReference>
<dbReference type="RefSeq" id="WP_062423316.1">
    <property type="nucleotide sequence ID" value="NZ_BBYA01000014.1"/>
</dbReference>
<dbReference type="PATRIC" id="fig|229920.5.peg.2995"/>
<dbReference type="STRING" id="229920.ADM99_00900"/>
<reference evidence="2 3" key="1">
    <citation type="submission" date="2015-07" db="EMBL/GenBank/DDBJ databases">
        <title>Genome sequence of Leptolinea tardivitalis DSM 16556.</title>
        <authorList>
            <person name="Hemp J."/>
            <person name="Ward L.M."/>
            <person name="Pace L.A."/>
            <person name="Fischer W.W."/>
        </authorList>
    </citation>
    <scope>NUCLEOTIDE SEQUENCE [LARGE SCALE GENOMIC DNA]</scope>
    <source>
        <strain evidence="2 3">YMTK-2</strain>
    </source>
</reference>
<evidence type="ECO:0000313" key="2">
    <source>
        <dbReference type="EMBL" id="KPL74685.1"/>
    </source>
</evidence>
<dbReference type="Pfam" id="PF20256">
    <property type="entry name" value="MoCoBD_2"/>
    <property type="match status" value="2"/>
</dbReference>
<gene>
    <name evidence="2" type="ORF">ADM99_00900</name>
</gene>
<dbReference type="GO" id="GO:0005506">
    <property type="term" value="F:iron ion binding"/>
    <property type="evidence" value="ECO:0007669"/>
    <property type="project" value="InterPro"/>
</dbReference>
<organism evidence="2 3">
    <name type="scientific">Leptolinea tardivitalis</name>
    <dbReference type="NCBI Taxonomy" id="229920"/>
    <lineage>
        <taxon>Bacteria</taxon>
        <taxon>Bacillati</taxon>
        <taxon>Chloroflexota</taxon>
        <taxon>Anaerolineae</taxon>
        <taxon>Anaerolineales</taxon>
        <taxon>Anaerolineaceae</taxon>
        <taxon>Leptolinea</taxon>
    </lineage>
</organism>
<dbReference type="Gene3D" id="3.30.365.10">
    <property type="entry name" value="Aldehyde oxidase/xanthine dehydrogenase, molybdopterin binding domain"/>
    <property type="match status" value="4"/>
</dbReference>
<dbReference type="InterPro" id="IPR036856">
    <property type="entry name" value="Ald_Oxase/Xan_DH_a/b_sf"/>
</dbReference>
<keyword evidence="3" id="KW-1185">Reference proteome</keyword>
<dbReference type="SUPFAM" id="SSF56003">
    <property type="entry name" value="Molybdenum cofactor-binding domain"/>
    <property type="match status" value="1"/>
</dbReference>
<dbReference type="InterPro" id="IPR016208">
    <property type="entry name" value="Ald_Oxase/xanthine_DH-like"/>
</dbReference>
<dbReference type="AlphaFoldDB" id="A0A0P6XH49"/>
<dbReference type="GO" id="GO:0016491">
    <property type="term" value="F:oxidoreductase activity"/>
    <property type="evidence" value="ECO:0007669"/>
    <property type="project" value="InterPro"/>
</dbReference>
<sequence length="740" mass="81014">MPNYVGKSIPRVDALAKVTGKALFPGDFEMDNQAYLKILFAGRPHAIIHKIDTREAEAYPGVLAVLTAKDVPVNEYGLNVKDQPVLCGPGSTKANADHVCFYGDNIALVIAESEEIASEALKLIKVEFEDLPTISTIYEALKEDAIKIHPEKNDNIFRHYRIRKGDVDEAFKKADVIIESDYETPAQEHAYLQPEAGIGYIDEEGRVTVVVGGQWTHEDREQVAHALDLPEEKVRIIYPAIGGAFGGREDMSVQIVLGLAALYLNRKGINRPVKIVWSREESIIGHHKRHPYFFHAKWGATKEGKVIAAEVDIKTDGGAYIYTSTKVMGNATLMCTGPYEIPNIKVDSYAIYTNNIPNGAFRGFGGPQGAFEAECQMNKLAEALHIDPVEIRKKNLLREKSLLSVGTPIPPGVSIEKVVEKTALSGGWKNENNSWMQDPKKKLTNTSDKYLHRGRGFACAFKNVGFSFGAPESCTAIIELHGKEKIEKVIVRHAGAEVGQGSHTVFKQMAADALNIPIEKVQLTTSDTASTENSGSVSASRMTFMAGNSIRGAAQMALSKWENEERPAISTYTYYPPKTTPYDPETGKCEPNFSYGYVAEVADVEVNTETGQIKILNVICGDDVGKAINPQLVAGQVEGAVVQAAGYTLLEKFIQKNGYVETRTLSTYLIPTILDVPDQIQSVILEYPDPIGPYGARGMGEMPFLPLAGAIIAAVHDATGIWFNRFPLTPEEVLKGLGKI</sequence>
<dbReference type="InterPro" id="IPR037165">
    <property type="entry name" value="AldOxase/xan_DH_Mopterin-bd_sf"/>
</dbReference>
<dbReference type="OrthoDB" id="9759099at2"/>
<dbReference type="SUPFAM" id="SSF54665">
    <property type="entry name" value="CO dehydrogenase molybdoprotein N-domain-like"/>
    <property type="match status" value="1"/>
</dbReference>
<dbReference type="InterPro" id="IPR046867">
    <property type="entry name" value="AldOxase/xan_DH_MoCoBD2"/>
</dbReference>
<comment type="caution">
    <text evidence="2">The sequence shown here is derived from an EMBL/GenBank/DDBJ whole genome shotgun (WGS) entry which is preliminary data.</text>
</comment>
<dbReference type="InterPro" id="IPR000674">
    <property type="entry name" value="Ald_Oxase/Xan_DH_a/b"/>
</dbReference>
<dbReference type="Pfam" id="PF02738">
    <property type="entry name" value="MoCoBD_1"/>
    <property type="match status" value="1"/>
</dbReference>